<dbReference type="EMBL" id="CAJPIJ010000104">
    <property type="protein sequence ID" value="CAG1977169.1"/>
    <property type="molecule type" value="Genomic_DNA"/>
</dbReference>
<dbReference type="Proteomes" id="UP000746612">
    <property type="component" value="Unassembled WGS sequence"/>
</dbReference>
<sequence length="776" mass="86079">MIPSKVTTPSSSLVPGDSDAWGLLGLRFSLREKATATTIGKICGSIITRTQYTSLFDAAQAGFNLTSERLPPWLQDLDFVRSATVLGENMRRIRLDQTMKDVDKYKLSGLATFVVLCSKYGEDIQNITRMINLLLIGSLGTVISPPDPDQRPNLPYSFKPHVNGFITSCLDADRESDISREVMSQLAELHLFGDLVRVNGLDGLERRRQASLDLMGELLGAPSPEDTMSKHVRKLYQIPENPQGWARVHDTLHLTSAYMAIAAAAHGANVMVECISHQGSKFLPKPLTTVVRHKTFLLRLWLIQPPEDVLGIMRYSSSNTTSTWQDRNEDRFGRDPDNLAPTIFGGQLELAICFARYLGFQHQNHMVEENEELLELWSRASECASHYRWIVQETNVKRSTVRLTLFRPDKDKPISPVAATLCDYLKPDRRLNSISRTVAALVHEYYQFSDYSSFSSKEGESQMAKAMYLVLLAMAVQILRNTINPNSDSPDSYALNVGTLDANKTGLQTLMRMAVSEEGVSPSMLVHTAASVWGGLNPATYHLARPGEAALGVVAPHCCVLLDMIRDPLEFARKGTSGYLLSIWRGAVPMLPRDPNTNLVSGYDDTNSHPLQLTPSFEPVEEAYQKLFSSILITFEPHVNKPTCGVFCVWYGGFLVTEVHPENIMSGLLKCSHATAATSGLSGNGTKGTNTSRRCIILSKADLLHTKQFTVTNEISVIIKTIDDPAWLIFAAGCSTRIPDTIFREYTDELLDIEDTKEKCRGGETVILIKISNNDG</sequence>
<gene>
    <name evidence="2" type="ORF">FUG_LOCUS114629</name>
    <name evidence="1" type="ORF">MDCFG202_LOCUS143042</name>
</gene>
<evidence type="ECO:0000313" key="3">
    <source>
        <dbReference type="Proteomes" id="UP000746612"/>
    </source>
</evidence>
<dbReference type="AlphaFoldDB" id="A0A2H3G5A7"/>
<proteinExistence type="predicted"/>
<protein>
    <submittedName>
        <fullName evidence="1">Uncharacterized protein</fullName>
    </submittedName>
</protein>
<reference evidence="1" key="2">
    <citation type="submission" date="2021-03" db="EMBL/GenBank/DDBJ databases">
        <authorList>
            <person name="Alouane T."/>
            <person name="Langin T."/>
            <person name="Bonhomme L."/>
        </authorList>
    </citation>
    <scope>NUCLEOTIDE SEQUENCE</scope>
    <source>
        <strain evidence="1">MDC_Fg202</strain>
    </source>
</reference>
<dbReference type="EMBL" id="CAAKMV010000088">
    <property type="protein sequence ID" value="VIO54084.1"/>
    <property type="molecule type" value="Genomic_DNA"/>
</dbReference>
<organism evidence="1 3">
    <name type="scientific">Gibberella zeae</name>
    <name type="common">Wheat head blight fungus</name>
    <name type="synonym">Fusarium graminearum</name>
    <dbReference type="NCBI Taxonomy" id="5518"/>
    <lineage>
        <taxon>Eukaryota</taxon>
        <taxon>Fungi</taxon>
        <taxon>Dikarya</taxon>
        <taxon>Ascomycota</taxon>
        <taxon>Pezizomycotina</taxon>
        <taxon>Sordariomycetes</taxon>
        <taxon>Hypocreomycetidae</taxon>
        <taxon>Hypocreales</taxon>
        <taxon>Nectriaceae</taxon>
        <taxon>Fusarium</taxon>
    </lineage>
</organism>
<evidence type="ECO:0000313" key="2">
    <source>
        <dbReference type="EMBL" id="VIO54084.1"/>
    </source>
</evidence>
<evidence type="ECO:0000313" key="1">
    <source>
        <dbReference type="EMBL" id="CAG1977169.1"/>
    </source>
</evidence>
<name>A0A2H3G5A7_GIBZA</name>
<reference evidence="2" key="1">
    <citation type="submission" date="2019-04" db="EMBL/GenBank/DDBJ databases">
        <authorList>
            <person name="Melise S."/>
            <person name="Noan J."/>
            <person name="Okalmin O."/>
        </authorList>
    </citation>
    <scope>NUCLEOTIDE SEQUENCE</scope>
    <source>
        <strain evidence="2">FN9</strain>
    </source>
</reference>
<accession>A0A2H3G5A7</accession>